<keyword evidence="2 3" id="KW-0560">Oxidoreductase</keyword>
<dbReference type="InterPro" id="IPR051122">
    <property type="entry name" value="SDR_DHRS6-like"/>
</dbReference>
<dbReference type="AlphaFoldDB" id="A0AB39YVN0"/>
<organism evidence="3">
    <name type="scientific">Paenarthrobacter sp. AMU7</name>
    <dbReference type="NCBI Taxonomy" id="3162492"/>
    <lineage>
        <taxon>Bacteria</taxon>
        <taxon>Bacillati</taxon>
        <taxon>Actinomycetota</taxon>
        <taxon>Actinomycetes</taxon>
        <taxon>Micrococcales</taxon>
        <taxon>Micrococcaceae</taxon>
        <taxon>Paenarthrobacter</taxon>
    </lineage>
</organism>
<dbReference type="Gene3D" id="3.40.50.720">
    <property type="entry name" value="NAD(P)-binding Rossmann-like Domain"/>
    <property type="match status" value="1"/>
</dbReference>
<dbReference type="PANTHER" id="PTHR43477">
    <property type="entry name" value="DIHYDROANTICAPSIN 7-DEHYDROGENASE"/>
    <property type="match status" value="1"/>
</dbReference>
<dbReference type="InterPro" id="IPR036291">
    <property type="entry name" value="NAD(P)-bd_dom_sf"/>
</dbReference>
<dbReference type="GO" id="GO:0016491">
    <property type="term" value="F:oxidoreductase activity"/>
    <property type="evidence" value="ECO:0007669"/>
    <property type="project" value="UniProtKB-KW"/>
</dbReference>
<proteinExistence type="inferred from homology"/>
<gene>
    <name evidence="3" type="ORF">ABQM86_09880</name>
</gene>
<dbReference type="Pfam" id="PF00106">
    <property type="entry name" value="adh_short"/>
    <property type="match status" value="1"/>
</dbReference>
<dbReference type="PANTHER" id="PTHR43477:SF1">
    <property type="entry name" value="DIHYDROANTICAPSIN 7-DEHYDROGENASE"/>
    <property type="match status" value="1"/>
</dbReference>
<sequence length="246" mass="25637">MSAPTAIRTNLNVVVAGSTSAAGRAVVKSLAAQGARIAAVDVNEAGVRALAQEYQEVTPYVCNLADPAEVDTFARAVRADVGPVDGLIHLVGGWRGGDGITGQQDQDWDVLHTSVLTTLRNTSRAFYEDLESSDKGRLAIVSSVTAQKPTAGGAAYSAIKAASEAWVLGVADGFHQSQTGNKAEPVGQKSAAVVFVVKALVDDAMREAAPHRAFPGYTDVQELAEHVTALFDADAGSLNGTRQHLI</sequence>
<dbReference type="RefSeq" id="WP_369746508.1">
    <property type="nucleotide sequence ID" value="NZ_CP165735.1"/>
</dbReference>
<accession>A0AB39YVN0</accession>
<name>A0AB39YVN0_9MICC</name>
<dbReference type="CDD" id="cd05233">
    <property type="entry name" value="SDR_c"/>
    <property type="match status" value="1"/>
</dbReference>
<dbReference type="InterPro" id="IPR002347">
    <property type="entry name" value="SDR_fam"/>
</dbReference>
<dbReference type="SUPFAM" id="SSF51735">
    <property type="entry name" value="NAD(P)-binding Rossmann-fold domains"/>
    <property type="match status" value="1"/>
</dbReference>
<dbReference type="PRINTS" id="PR00081">
    <property type="entry name" value="GDHRDH"/>
</dbReference>
<dbReference type="EC" id="1.-.-.-" evidence="3"/>
<evidence type="ECO:0000313" key="3">
    <source>
        <dbReference type="EMBL" id="XDV73437.1"/>
    </source>
</evidence>
<comment type="similarity">
    <text evidence="1">Belongs to the short-chain dehydrogenases/reductases (SDR) family.</text>
</comment>
<dbReference type="EMBL" id="CP165735">
    <property type="protein sequence ID" value="XDV73437.1"/>
    <property type="molecule type" value="Genomic_DNA"/>
</dbReference>
<reference evidence="3" key="1">
    <citation type="submission" date="2024-07" db="EMBL/GenBank/DDBJ databases">
        <authorList>
            <person name="Li J."/>
            <person name="Wei H."/>
            <person name="Ma J."/>
        </authorList>
    </citation>
    <scope>NUCLEOTIDE SEQUENCE</scope>
    <source>
        <strain evidence="3">AMU7</strain>
    </source>
</reference>
<evidence type="ECO:0000256" key="1">
    <source>
        <dbReference type="ARBA" id="ARBA00006484"/>
    </source>
</evidence>
<protein>
    <submittedName>
        <fullName evidence="3">SDR family NAD(P)-dependent oxidoreductase</fullName>
        <ecNumber evidence="3">1.-.-.-</ecNumber>
    </submittedName>
</protein>
<evidence type="ECO:0000256" key="2">
    <source>
        <dbReference type="ARBA" id="ARBA00023002"/>
    </source>
</evidence>